<name>A0A9X0CRD9_9CNID</name>
<dbReference type="PANTHER" id="PTHR12505">
    <property type="entry name" value="PHD FINGER TRANSCRIPTION FACTOR"/>
    <property type="match status" value="1"/>
</dbReference>
<feature type="compositionally biased region" description="Basic and acidic residues" evidence="1">
    <location>
        <begin position="77"/>
        <end position="98"/>
    </location>
</feature>
<sequence length="326" mass="36860">MTRGLSRNGWITMLKRVAQLKQKRLEVKRRMSKSLTLTSQDLLQKPKTRAKVAATLKRAKFWLRRQSRRRIECAEKTETTVECKEAASRTTEDTKHDLASVASAELKESEKEIHSSDSSLKTDDYENNTKQSSDKIRATLDNTTESSDQGDDSEATSDVETSKHEKGARAGAKGSSRTSEKDLRKRSLNLSLSNSFRSTRTEGESPTRDVLSTSQDEDSESYSDNFDESPLVENKAFQPRFGRRRRSELDRLQVDMKYSGPLWQWSGRSFQHKRKGKGKKSFYKAIVRGDETICVSDSAFPVPELVSCAIISFPVLRLLSSLMIGS</sequence>
<protein>
    <submittedName>
        <fullName evidence="2">Uncharacterized protein</fullName>
    </submittedName>
</protein>
<dbReference type="InterPro" id="IPR052429">
    <property type="entry name" value="BAH_domain_protein"/>
</dbReference>
<organism evidence="2 3">
    <name type="scientific">Desmophyllum pertusum</name>
    <dbReference type="NCBI Taxonomy" id="174260"/>
    <lineage>
        <taxon>Eukaryota</taxon>
        <taxon>Metazoa</taxon>
        <taxon>Cnidaria</taxon>
        <taxon>Anthozoa</taxon>
        <taxon>Hexacorallia</taxon>
        <taxon>Scleractinia</taxon>
        <taxon>Caryophylliina</taxon>
        <taxon>Caryophylliidae</taxon>
        <taxon>Desmophyllum</taxon>
    </lineage>
</organism>
<evidence type="ECO:0000313" key="2">
    <source>
        <dbReference type="EMBL" id="KAJ7372671.1"/>
    </source>
</evidence>
<evidence type="ECO:0000313" key="3">
    <source>
        <dbReference type="Proteomes" id="UP001163046"/>
    </source>
</evidence>
<dbReference type="EMBL" id="MU826835">
    <property type="protein sequence ID" value="KAJ7372671.1"/>
    <property type="molecule type" value="Genomic_DNA"/>
</dbReference>
<reference evidence="2" key="1">
    <citation type="submission" date="2023-01" db="EMBL/GenBank/DDBJ databases">
        <title>Genome assembly of the deep-sea coral Lophelia pertusa.</title>
        <authorList>
            <person name="Herrera S."/>
            <person name="Cordes E."/>
        </authorList>
    </citation>
    <scope>NUCLEOTIDE SEQUENCE</scope>
    <source>
        <strain evidence="2">USNM1676648</strain>
        <tissue evidence="2">Polyp</tissue>
    </source>
</reference>
<proteinExistence type="predicted"/>
<feature type="compositionally biased region" description="Acidic residues" evidence="1">
    <location>
        <begin position="148"/>
        <end position="157"/>
    </location>
</feature>
<feature type="compositionally biased region" description="Basic and acidic residues" evidence="1">
    <location>
        <begin position="105"/>
        <end position="124"/>
    </location>
</feature>
<feature type="region of interest" description="Disordered" evidence="1">
    <location>
        <begin position="77"/>
        <end position="229"/>
    </location>
</feature>
<feature type="compositionally biased region" description="Low complexity" evidence="1">
    <location>
        <begin position="188"/>
        <end position="198"/>
    </location>
</feature>
<dbReference type="PANTHER" id="PTHR12505:SF24">
    <property type="entry name" value="PROTEIN WINGED EYE"/>
    <property type="match status" value="1"/>
</dbReference>
<keyword evidence="3" id="KW-1185">Reference proteome</keyword>
<feature type="compositionally biased region" description="Acidic residues" evidence="1">
    <location>
        <begin position="215"/>
        <end position="227"/>
    </location>
</feature>
<gene>
    <name evidence="2" type="ORF">OS493_017943</name>
</gene>
<accession>A0A9X0CRD9</accession>
<dbReference type="Proteomes" id="UP001163046">
    <property type="component" value="Unassembled WGS sequence"/>
</dbReference>
<comment type="caution">
    <text evidence="2">The sequence shown here is derived from an EMBL/GenBank/DDBJ whole genome shotgun (WGS) entry which is preliminary data.</text>
</comment>
<dbReference type="AlphaFoldDB" id="A0A9X0CRD9"/>
<evidence type="ECO:0000256" key="1">
    <source>
        <dbReference type="SAM" id="MobiDB-lite"/>
    </source>
</evidence>